<accession>A0AA38NJ40</accession>
<evidence type="ECO:0000256" key="1">
    <source>
        <dbReference type="SAM" id="Coils"/>
    </source>
</evidence>
<protein>
    <submittedName>
        <fullName evidence="3">Uncharacterized protein</fullName>
    </submittedName>
</protein>
<gene>
    <name evidence="3" type="ORF">GGU10DRAFT_381054</name>
</gene>
<keyword evidence="1" id="KW-0175">Coiled coil</keyword>
<reference evidence="3" key="1">
    <citation type="submission" date="2022-08" db="EMBL/GenBank/DDBJ databases">
        <authorList>
            <consortium name="DOE Joint Genome Institute"/>
            <person name="Min B."/>
            <person name="Riley R."/>
            <person name="Sierra-Patev S."/>
            <person name="Naranjo-Ortiz M."/>
            <person name="Looney B."/>
            <person name="Konkel Z."/>
            <person name="Slot J.C."/>
            <person name="Sakamoto Y."/>
            <person name="Steenwyk J.L."/>
            <person name="Rokas A."/>
            <person name="Carro J."/>
            <person name="Camarero S."/>
            <person name="Ferreira P."/>
            <person name="Molpeceres G."/>
            <person name="Ruiz-Duenas F.J."/>
            <person name="Serrano A."/>
            <person name="Henrissat B."/>
            <person name="Drula E."/>
            <person name="Hughes K.W."/>
            <person name="Mata J.L."/>
            <person name="Ishikawa N.K."/>
            <person name="Vargas-Isla R."/>
            <person name="Ushijima S."/>
            <person name="Smith C.A."/>
            <person name="Ahrendt S."/>
            <person name="Andreopoulos W."/>
            <person name="He G."/>
            <person name="Labutti K."/>
            <person name="Lipzen A."/>
            <person name="Ng V."/>
            <person name="Sandor L."/>
            <person name="Barry K."/>
            <person name="Martinez A.T."/>
            <person name="Xiao Y."/>
            <person name="Gibbons J.G."/>
            <person name="Terashima K."/>
            <person name="Hibbett D.S."/>
            <person name="Grigoriev I.V."/>
        </authorList>
    </citation>
    <scope>NUCLEOTIDE SEQUENCE</scope>
    <source>
        <strain evidence="3">TFB10291</strain>
    </source>
</reference>
<comment type="caution">
    <text evidence="3">The sequence shown here is derived from an EMBL/GenBank/DDBJ whole genome shotgun (WGS) entry which is preliminary data.</text>
</comment>
<sequence>MELVAYQSGIDDTVFDPFSEEVEEAEEIVKETEQEIGRAEENQLKVAAQLDAQAQEDASNFSVRPDLASDIDIAGMGPYDVDASKSFGGDSNDDEYEDSNEGVEINKSSDVDESEVDDSDLDSEMERLEEEIRLQKAKKKASKRSIRDEITAIQDTRPTFICKHAGSNTKENPTSSKRSKLSDMGGLRDGWNETGTVDIEFEHGEFDQDDNAETLEVQRAGKTQHKQQLKSESKQVLDVELEPADANFIVKKECETGKPA</sequence>
<organism evidence="3 4">
    <name type="scientific">Lentinula aff. detonsa</name>
    <dbReference type="NCBI Taxonomy" id="2804958"/>
    <lineage>
        <taxon>Eukaryota</taxon>
        <taxon>Fungi</taxon>
        <taxon>Dikarya</taxon>
        <taxon>Basidiomycota</taxon>
        <taxon>Agaricomycotina</taxon>
        <taxon>Agaricomycetes</taxon>
        <taxon>Agaricomycetidae</taxon>
        <taxon>Agaricales</taxon>
        <taxon>Marasmiineae</taxon>
        <taxon>Omphalotaceae</taxon>
        <taxon>Lentinula</taxon>
    </lineage>
</organism>
<feature type="coiled-coil region" evidence="1">
    <location>
        <begin position="15"/>
        <end position="49"/>
    </location>
</feature>
<feature type="region of interest" description="Disordered" evidence="2">
    <location>
        <begin position="72"/>
        <end position="125"/>
    </location>
</feature>
<dbReference type="EMBL" id="MU793868">
    <property type="protein sequence ID" value="KAJ3780184.1"/>
    <property type="molecule type" value="Genomic_DNA"/>
</dbReference>
<evidence type="ECO:0000313" key="4">
    <source>
        <dbReference type="Proteomes" id="UP001163798"/>
    </source>
</evidence>
<keyword evidence="4" id="KW-1185">Reference proteome</keyword>
<feature type="region of interest" description="Disordered" evidence="2">
    <location>
        <begin position="161"/>
        <end position="193"/>
    </location>
</feature>
<evidence type="ECO:0000256" key="2">
    <source>
        <dbReference type="SAM" id="MobiDB-lite"/>
    </source>
</evidence>
<evidence type="ECO:0000313" key="3">
    <source>
        <dbReference type="EMBL" id="KAJ3780184.1"/>
    </source>
</evidence>
<feature type="compositionally biased region" description="Acidic residues" evidence="2">
    <location>
        <begin position="111"/>
        <end position="123"/>
    </location>
</feature>
<feature type="compositionally biased region" description="Polar residues" evidence="2">
    <location>
        <begin position="166"/>
        <end position="176"/>
    </location>
</feature>
<dbReference type="Proteomes" id="UP001163798">
    <property type="component" value="Unassembled WGS sequence"/>
</dbReference>
<proteinExistence type="predicted"/>
<name>A0AA38NJ40_9AGAR</name>
<feature type="compositionally biased region" description="Acidic residues" evidence="2">
    <location>
        <begin position="91"/>
        <end position="101"/>
    </location>
</feature>
<dbReference type="AlphaFoldDB" id="A0AA38NJ40"/>